<dbReference type="PATRIC" id="fig|1423807.3.peg.1529"/>
<comment type="caution">
    <text evidence="1">The sequence shown here is derived from an EMBL/GenBank/DDBJ whole genome shotgun (WGS) entry which is preliminary data.</text>
</comment>
<keyword evidence="2" id="KW-1185">Reference proteome</keyword>
<dbReference type="eggNOG" id="ENOG5033BR8">
    <property type="taxonomic scope" value="Bacteria"/>
</dbReference>
<organism evidence="1 2">
    <name type="scientific">Paucilactobacillus suebicus DSM 5007 = KCTC 3549</name>
    <dbReference type="NCBI Taxonomy" id="1423807"/>
    <lineage>
        <taxon>Bacteria</taxon>
        <taxon>Bacillati</taxon>
        <taxon>Bacillota</taxon>
        <taxon>Bacilli</taxon>
        <taxon>Lactobacillales</taxon>
        <taxon>Lactobacillaceae</taxon>
        <taxon>Paucilactobacillus</taxon>
    </lineage>
</organism>
<evidence type="ECO:0000313" key="2">
    <source>
        <dbReference type="Proteomes" id="UP000051820"/>
    </source>
</evidence>
<proteinExistence type="predicted"/>
<sequence>MALVESEDGKTRPILILETDGNGIKFFKITSKYENKSAFIKAQYFPITDWNAVGLTKPSYIDTGKIYNIDNLVSFNIKQIGILPVDDINKLAQFIREYQMRIKKLNE</sequence>
<dbReference type="EMBL" id="AZGF01000033">
    <property type="protein sequence ID" value="KRM09899.1"/>
    <property type="molecule type" value="Genomic_DNA"/>
</dbReference>
<evidence type="ECO:0000313" key="1">
    <source>
        <dbReference type="EMBL" id="KRM09899.1"/>
    </source>
</evidence>
<dbReference type="SUPFAM" id="SSF50118">
    <property type="entry name" value="Cell growth inhibitor/plasmid maintenance toxic component"/>
    <property type="match status" value="1"/>
</dbReference>
<dbReference type="AlphaFoldDB" id="A0A0R1W189"/>
<protein>
    <recommendedName>
        <fullName evidence="3">MazF family toxin-antitoxin system</fullName>
    </recommendedName>
</protein>
<dbReference type="Gene3D" id="2.30.30.110">
    <property type="match status" value="1"/>
</dbReference>
<evidence type="ECO:0008006" key="3">
    <source>
        <dbReference type="Google" id="ProtNLM"/>
    </source>
</evidence>
<name>A0A0R1W189_9LACO</name>
<accession>A0A0R1W189</accession>
<dbReference type="Proteomes" id="UP000051820">
    <property type="component" value="Unassembled WGS sequence"/>
</dbReference>
<gene>
    <name evidence="1" type="ORF">FD16_GL001493</name>
</gene>
<dbReference type="InterPro" id="IPR011067">
    <property type="entry name" value="Plasmid_toxin/cell-grow_inhib"/>
</dbReference>
<dbReference type="STRING" id="1423807.FD16_GL001493"/>
<reference evidence="1 2" key="1">
    <citation type="journal article" date="2015" name="Genome Announc.">
        <title>Expanding the biotechnology potential of lactobacilli through comparative genomics of 213 strains and associated genera.</title>
        <authorList>
            <person name="Sun Z."/>
            <person name="Harris H.M."/>
            <person name="McCann A."/>
            <person name="Guo C."/>
            <person name="Argimon S."/>
            <person name="Zhang W."/>
            <person name="Yang X."/>
            <person name="Jeffery I.B."/>
            <person name="Cooney J.C."/>
            <person name="Kagawa T.F."/>
            <person name="Liu W."/>
            <person name="Song Y."/>
            <person name="Salvetti E."/>
            <person name="Wrobel A."/>
            <person name="Rasinkangas P."/>
            <person name="Parkhill J."/>
            <person name="Rea M.C."/>
            <person name="O'Sullivan O."/>
            <person name="Ritari J."/>
            <person name="Douillard F.P."/>
            <person name="Paul Ross R."/>
            <person name="Yang R."/>
            <person name="Briner A.E."/>
            <person name="Felis G.E."/>
            <person name="de Vos W.M."/>
            <person name="Barrangou R."/>
            <person name="Klaenhammer T.R."/>
            <person name="Caufield P.W."/>
            <person name="Cui Y."/>
            <person name="Zhang H."/>
            <person name="O'Toole P.W."/>
        </authorList>
    </citation>
    <scope>NUCLEOTIDE SEQUENCE [LARGE SCALE GENOMIC DNA]</scope>
    <source>
        <strain evidence="1 2">DSM 5007</strain>
    </source>
</reference>